<gene>
    <name evidence="1" type="ORF">DA103_13085</name>
</gene>
<name>A0A2T4XXV5_ENTCL</name>
<organism evidence="1 2">
    <name type="scientific">Enterobacter cloacae</name>
    <dbReference type="NCBI Taxonomy" id="550"/>
    <lineage>
        <taxon>Bacteria</taxon>
        <taxon>Pseudomonadati</taxon>
        <taxon>Pseudomonadota</taxon>
        <taxon>Gammaproteobacteria</taxon>
        <taxon>Enterobacterales</taxon>
        <taxon>Enterobacteriaceae</taxon>
        <taxon>Enterobacter</taxon>
        <taxon>Enterobacter cloacae complex</taxon>
    </lineage>
</organism>
<dbReference type="EMBL" id="PZPP01000014">
    <property type="protein sequence ID" value="PTM34760.1"/>
    <property type="molecule type" value="Genomic_DNA"/>
</dbReference>
<dbReference type="AlphaFoldDB" id="A0A2T4XXV5"/>
<reference evidence="1 2" key="1">
    <citation type="submission" date="2018-04" db="EMBL/GenBank/DDBJ databases">
        <title>Genome sequencing reveals highly heavy metal resistance and biotechnology application of the novel Enterobacter cloacae amazonensis isolated from wastewater river in Manaus - Amazonas.</title>
        <authorList>
            <person name="Astolfi M.C.T."/>
            <person name="Carvalho E.B.D.S."/>
            <person name="Lacerda L.B."/>
            <person name="Pinto M.V."/>
            <person name="Nogueira V.B."/>
            <person name="Barros A.M."/>
            <person name="Astolfi-Filho S."/>
        </authorList>
    </citation>
    <scope>NUCLEOTIDE SEQUENCE [LARGE SCALE GENOMIC DNA]</scope>
    <source>
        <strain evidence="2">amazonensis</strain>
    </source>
</reference>
<protein>
    <submittedName>
        <fullName evidence="1">Uncharacterized protein</fullName>
    </submittedName>
</protein>
<dbReference type="OrthoDB" id="8718152at2"/>
<comment type="caution">
    <text evidence="1">The sequence shown here is derived from an EMBL/GenBank/DDBJ whole genome shotgun (WGS) entry which is preliminary data.</text>
</comment>
<proteinExistence type="predicted"/>
<sequence length="240" mass="27949">MGAIDMDTRFIINFDFRNKSGDIQFSDVIEHFNHIIKQTDELLQTKNNWYETGFSRKQAMNQIAFQDGNISKNTRAKWERRYKNDYPLFVDGVWNAADDAHSCGISYRKMFYDERNRASVELSVVPKNESELLTRLFSFMSRLVSLFDCSYMSVDSKGYSVLRRSVFPDRLSVGWMLYIPHIVFPELIPDAARVVAVMDHGKQKGTIMCPQMICSMVLIKSISQRPMILKLDYLISVFYL</sequence>
<evidence type="ECO:0000313" key="2">
    <source>
        <dbReference type="Proteomes" id="UP000241614"/>
    </source>
</evidence>
<accession>A0A2T4XXV5</accession>
<evidence type="ECO:0000313" key="1">
    <source>
        <dbReference type="EMBL" id="PTM34760.1"/>
    </source>
</evidence>
<dbReference type="Proteomes" id="UP000241614">
    <property type="component" value="Unassembled WGS sequence"/>
</dbReference>